<evidence type="ECO:0000259" key="7">
    <source>
        <dbReference type="Pfam" id="PF01490"/>
    </source>
</evidence>
<evidence type="ECO:0000256" key="2">
    <source>
        <dbReference type="ARBA" id="ARBA00008066"/>
    </source>
</evidence>
<evidence type="ECO:0000256" key="6">
    <source>
        <dbReference type="SAM" id="Phobius"/>
    </source>
</evidence>
<keyword evidence="4 6" id="KW-1133">Transmembrane helix</keyword>
<dbReference type="PANTHER" id="PTHR22950">
    <property type="entry name" value="AMINO ACID TRANSPORTER"/>
    <property type="match status" value="1"/>
</dbReference>
<evidence type="ECO:0000256" key="5">
    <source>
        <dbReference type="ARBA" id="ARBA00023136"/>
    </source>
</evidence>
<keyword evidence="3 6" id="KW-0812">Transmembrane</keyword>
<evidence type="ECO:0000256" key="1">
    <source>
        <dbReference type="ARBA" id="ARBA00004141"/>
    </source>
</evidence>
<proteinExistence type="inferred from homology"/>
<feature type="transmembrane region" description="Helical" evidence="6">
    <location>
        <begin position="83"/>
        <end position="106"/>
    </location>
</feature>
<dbReference type="PANTHER" id="PTHR22950:SF666">
    <property type="entry name" value="VACUOLAR AMINO ACID TRANSPORTER 4"/>
    <property type="match status" value="1"/>
</dbReference>
<feature type="transmembrane region" description="Helical" evidence="6">
    <location>
        <begin position="9"/>
        <end position="29"/>
    </location>
</feature>
<sequence length="185" mass="20079">MIRKIHKLGILALVADVFILMGLAYLFYYDIFVLSTTGPAPLRNVNADGVSLFIGTAIFTFEGIGLVLPIADSMREPGEFPRVLSWTMLFITVVFISAGALSYAAFGDAVETVVLLNLPPKDPLVHAIQLLYSLAIMFSVPLMLYPAVRIMEAAAWVRTGKASAAVKWQKNAFRAGLCILAALIS</sequence>
<comment type="subcellular location">
    <subcellularLocation>
        <location evidence="1">Membrane</location>
        <topology evidence="1">Multi-pass membrane protein</topology>
    </subcellularLocation>
</comment>
<dbReference type="OrthoDB" id="1684102at2759"/>
<dbReference type="InterPro" id="IPR013057">
    <property type="entry name" value="AA_transpt_TM"/>
</dbReference>
<feature type="transmembrane region" description="Helical" evidence="6">
    <location>
        <begin position="126"/>
        <end position="148"/>
    </location>
</feature>
<dbReference type="Pfam" id="PF01490">
    <property type="entry name" value="Aa_trans"/>
    <property type="match status" value="1"/>
</dbReference>
<dbReference type="GO" id="GO:0005774">
    <property type="term" value="C:vacuolar membrane"/>
    <property type="evidence" value="ECO:0007669"/>
    <property type="project" value="TreeGrafter"/>
</dbReference>
<dbReference type="Proteomes" id="UP000673691">
    <property type="component" value="Unassembled WGS sequence"/>
</dbReference>
<feature type="domain" description="Amino acid transporter transmembrane" evidence="7">
    <location>
        <begin position="1"/>
        <end position="185"/>
    </location>
</feature>
<dbReference type="AlphaFoldDB" id="A0A8H7ZXY8"/>
<protein>
    <submittedName>
        <fullName evidence="8">Transmembrane amino acid transporter protein-domain-containing protein</fullName>
    </submittedName>
</protein>
<gene>
    <name evidence="8" type="ORF">BJ554DRAFT_6452</name>
</gene>
<evidence type="ECO:0000256" key="3">
    <source>
        <dbReference type="ARBA" id="ARBA00022692"/>
    </source>
</evidence>
<organism evidence="8 9">
    <name type="scientific">Olpidium bornovanus</name>
    <dbReference type="NCBI Taxonomy" id="278681"/>
    <lineage>
        <taxon>Eukaryota</taxon>
        <taxon>Fungi</taxon>
        <taxon>Fungi incertae sedis</taxon>
        <taxon>Olpidiomycota</taxon>
        <taxon>Olpidiomycotina</taxon>
        <taxon>Olpidiomycetes</taxon>
        <taxon>Olpidiales</taxon>
        <taxon>Olpidiaceae</taxon>
        <taxon>Olpidium</taxon>
    </lineage>
</organism>
<dbReference type="EMBL" id="JAEFCI010003756">
    <property type="protein sequence ID" value="KAG5461367.1"/>
    <property type="molecule type" value="Genomic_DNA"/>
</dbReference>
<comment type="caution">
    <text evidence="8">The sequence shown here is derived from an EMBL/GenBank/DDBJ whole genome shotgun (WGS) entry which is preliminary data.</text>
</comment>
<name>A0A8H7ZXY8_9FUNG</name>
<keyword evidence="5 6" id="KW-0472">Membrane</keyword>
<feature type="transmembrane region" description="Helical" evidence="6">
    <location>
        <begin position="49"/>
        <end position="71"/>
    </location>
</feature>
<evidence type="ECO:0000313" key="8">
    <source>
        <dbReference type="EMBL" id="KAG5461367.1"/>
    </source>
</evidence>
<dbReference type="GO" id="GO:0015179">
    <property type="term" value="F:L-amino acid transmembrane transporter activity"/>
    <property type="evidence" value="ECO:0007669"/>
    <property type="project" value="TreeGrafter"/>
</dbReference>
<evidence type="ECO:0000313" key="9">
    <source>
        <dbReference type="Proteomes" id="UP000673691"/>
    </source>
</evidence>
<feature type="non-terminal residue" evidence="8">
    <location>
        <position position="185"/>
    </location>
</feature>
<accession>A0A8H7ZXY8</accession>
<evidence type="ECO:0000256" key="4">
    <source>
        <dbReference type="ARBA" id="ARBA00022989"/>
    </source>
</evidence>
<reference evidence="8 9" key="1">
    <citation type="journal article" name="Sci. Rep.">
        <title>Genome-scale phylogenetic analyses confirm Olpidium as the closest living zoosporic fungus to the non-flagellated, terrestrial fungi.</title>
        <authorList>
            <person name="Chang Y."/>
            <person name="Rochon D."/>
            <person name="Sekimoto S."/>
            <person name="Wang Y."/>
            <person name="Chovatia M."/>
            <person name="Sandor L."/>
            <person name="Salamov A."/>
            <person name="Grigoriev I.V."/>
            <person name="Stajich J.E."/>
            <person name="Spatafora J.W."/>
        </authorList>
    </citation>
    <scope>NUCLEOTIDE SEQUENCE [LARGE SCALE GENOMIC DNA]</scope>
    <source>
        <strain evidence="8">S191</strain>
    </source>
</reference>
<comment type="similarity">
    <text evidence="2">Belongs to the amino acid/polyamine transporter 2 family.</text>
</comment>
<keyword evidence="9" id="KW-1185">Reference proteome</keyword>